<dbReference type="RefSeq" id="WP_126470176.1">
    <property type="nucleotide sequence ID" value="NZ_RXOE01000002.1"/>
</dbReference>
<reference evidence="1 2" key="1">
    <citation type="submission" date="2018-12" db="EMBL/GenBank/DDBJ databases">
        <title>The genome of Variovorax gossypii DSM 100435.</title>
        <authorList>
            <person name="Gao J."/>
            <person name="Sun J."/>
        </authorList>
    </citation>
    <scope>NUCLEOTIDE SEQUENCE [LARGE SCALE GENOMIC DNA]</scope>
    <source>
        <strain evidence="1 2">DSM 100435</strain>
    </source>
</reference>
<dbReference type="EMBL" id="RXOE01000002">
    <property type="protein sequence ID" value="RTQ35013.1"/>
    <property type="molecule type" value="Genomic_DNA"/>
</dbReference>
<proteinExistence type="predicted"/>
<comment type="caution">
    <text evidence="1">The sequence shown here is derived from an EMBL/GenBank/DDBJ whole genome shotgun (WGS) entry which is preliminary data.</text>
</comment>
<evidence type="ECO:0000313" key="2">
    <source>
        <dbReference type="Proteomes" id="UP000267418"/>
    </source>
</evidence>
<keyword evidence="2" id="KW-1185">Reference proteome</keyword>
<organism evidence="1 2">
    <name type="scientific">Variovorax gossypii</name>
    <dbReference type="NCBI Taxonomy" id="1679495"/>
    <lineage>
        <taxon>Bacteria</taxon>
        <taxon>Pseudomonadati</taxon>
        <taxon>Pseudomonadota</taxon>
        <taxon>Betaproteobacteria</taxon>
        <taxon>Burkholderiales</taxon>
        <taxon>Comamonadaceae</taxon>
        <taxon>Variovorax</taxon>
    </lineage>
</organism>
<protein>
    <submittedName>
        <fullName evidence="1">Uncharacterized protein</fullName>
    </submittedName>
</protein>
<dbReference type="OrthoDB" id="9806164at2"/>
<dbReference type="Proteomes" id="UP000267418">
    <property type="component" value="Unassembled WGS sequence"/>
</dbReference>
<sequence>MREDVAAAGEVFLSGFDPAELEATLRGTGLQLLEDLDGHKAVARYDPKGLNCCVAILRPSRQKEA</sequence>
<name>A0A3S0JWW4_9BURK</name>
<accession>A0A3S0JWW4</accession>
<evidence type="ECO:0000313" key="1">
    <source>
        <dbReference type="EMBL" id="RTQ35013.1"/>
    </source>
</evidence>
<dbReference type="AlphaFoldDB" id="A0A3S0JWW4"/>
<gene>
    <name evidence="1" type="ORF">EJP69_11525</name>
</gene>